<dbReference type="InterPro" id="IPR035069">
    <property type="entry name" value="TTHA1013/TTHA0281-like"/>
</dbReference>
<evidence type="ECO:0000313" key="3">
    <source>
        <dbReference type="Proteomes" id="UP000029738"/>
    </source>
</evidence>
<dbReference type="EMBL" id="JHEG02000012">
    <property type="protein sequence ID" value="KIE13687.1"/>
    <property type="molecule type" value="Genomic_DNA"/>
</dbReference>
<comment type="caution">
    <text evidence="2">The sequence shown here is derived from an EMBL/GenBank/DDBJ whole genome shotgun (WGS) entry which is preliminary data.</text>
</comment>
<dbReference type="Pfam" id="PF21748">
    <property type="entry name" value="UPF0150"/>
    <property type="match status" value="1"/>
</dbReference>
<proteinExistence type="predicted"/>
<reference evidence="2" key="1">
    <citation type="journal article" date="2015" name="Genome Announc.">
        <title>Draft Genome Sequence of Tolypothrix boutellei Strain VB521301.</title>
        <authorList>
            <person name="Chandrababunaidu M.M."/>
            <person name="Singh D."/>
            <person name="Sen D."/>
            <person name="Bhan S."/>
            <person name="Das S."/>
            <person name="Gupta A."/>
            <person name="Adhikary S.P."/>
            <person name="Tripathy S."/>
        </authorList>
    </citation>
    <scope>NUCLEOTIDE SEQUENCE</scope>
    <source>
        <strain evidence="2">VB521301</strain>
    </source>
</reference>
<name>A0A0C1NFM7_9CYAN</name>
<protein>
    <submittedName>
        <fullName evidence="1">Type II toxin-antitoxin system HicB family antitoxin</fullName>
    </submittedName>
</protein>
<dbReference type="Proteomes" id="UP000029738">
    <property type="component" value="Unassembled WGS sequence"/>
</dbReference>
<dbReference type="EMBL" id="JHEG04000001">
    <property type="protein sequence ID" value="KAF3884354.1"/>
    <property type="molecule type" value="Genomic_DNA"/>
</dbReference>
<dbReference type="Gene3D" id="3.30.160.250">
    <property type="match status" value="1"/>
</dbReference>
<dbReference type="SUPFAM" id="SSF143100">
    <property type="entry name" value="TTHA1013/TTHA0281-like"/>
    <property type="match status" value="1"/>
</dbReference>
<organism evidence="2">
    <name type="scientific">Tolypothrix bouteillei VB521301</name>
    <dbReference type="NCBI Taxonomy" id="1479485"/>
    <lineage>
        <taxon>Bacteria</taxon>
        <taxon>Bacillati</taxon>
        <taxon>Cyanobacteriota</taxon>
        <taxon>Cyanophyceae</taxon>
        <taxon>Nostocales</taxon>
        <taxon>Tolypothrichaceae</taxon>
        <taxon>Tolypothrix</taxon>
    </lineage>
</organism>
<gene>
    <name evidence="2" type="ORF">DA73_0203185</name>
    <name evidence="1" type="ORF">DA73_0400001790</name>
</gene>
<dbReference type="InterPro" id="IPR049389">
    <property type="entry name" value="TTHA0281-like"/>
</dbReference>
<dbReference type="STRING" id="1479485.DA73_0203185"/>
<sequence length="81" mass="9265">MLASYIDQAMELAVYEIIEDDGTYWGEIPILQGVWSNHHTLEGCRRELREALSDWLALRLRLGLMIPVIVGIDLNKLTEPV</sequence>
<evidence type="ECO:0000313" key="2">
    <source>
        <dbReference type="EMBL" id="KIE13687.1"/>
    </source>
</evidence>
<dbReference type="RefSeq" id="WP_038090840.1">
    <property type="nucleotide sequence ID" value="NZ_JHEG04000001.1"/>
</dbReference>
<evidence type="ECO:0000313" key="1">
    <source>
        <dbReference type="EMBL" id="KAF3884354.1"/>
    </source>
</evidence>
<dbReference type="OrthoDB" id="7068289at2"/>
<reference evidence="1" key="2">
    <citation type="submission" date="2019-11" db="EMBL/GenBank/DDBJ databases">
        <title>Improved Assembly of Tolypothrix boutellei genome.</title>
        <authorList>
            <person name="Sarangi A.N."/>
            <person name="Mukherjee M."/>
            <person name="Ghosh S."/>
            <person name="Singh D."/>
            <person name="Das A."/>
            <person name="Kant S."/>
            <person name="Prusty A."/>
            <person name="Tripathy S."/>
        </authorList>
    </citation>
    <scope>NUCLEOTIDE SEQUENCE</scope>
    <source>
        <strain evidence="1">VB521301</strain>
    </source>
</reference>
<keyword evidence="3" id="KW-1185">Reference proteome</keyword>
<accession>A0A0C1NFM7</accession>
<dbReference type="AlphaFoldDB" id="A0A0C1NFM7"/>